<dbReference type="AlphaFoldDB" id="A0A238BHW1"/>
<organism evidence="2 3">
    <name type="scientific">Onchocerca flexuosa</name>
    <dbReference type="NCBI Taxonomy" id="387005"/>
    <lineage>
        <taxon>Eukaryota</taxon>
        <taxon>Metazoa</taxon>
        <taxon>Ecdysozoa</taxon>
        <taxon>Nematoda</taxon>
        <taxon>Chromadorea</taxon>
        <taxon>Rhabditida</taxon>
        <taxon>Spirurina</taxon>
        <taxon>Spiruromorpha</taxon>
        <taxon>Filarioidea</taxon>
        <taxon>Onchocercidae</taxon>
        <taxon>Onchocerca</taxon>
    </lineage>
</organism>
<dbReference type="EMBL" id="KZ271542">
    <property type="protein sequence ID" value="OZC05067.1"/>
    <property type="molecule type" value="Genomic_DNA"/>
</dbReference>
<dbReference type="Proteomes" id="UP000242913">
    <property type="component" value="Unassembled WGS sequence"/>
</dbReference>
<reference evidence="2 3" key="1">
    <citation type="submission" date="2015-12" db="EMBL/GenBank/DDBJ databases">
        <title>Draft genome of the nematode, Onchocerca flexuosa.</title>
        <authorList>
            <person name="Mitreva M."/>
        </authorList>
    </citation>
    <scope>NUCLEOTIDE SEQUENCE [LARGE SCALE GENOMIC DNA]</scope>
    <source>
        <strain evidence="2">Red Deer</strain>
    </source>
</reference>
<name>A0A238BHW1_9BILA</name>
<dbReference type="InterPro" id="IPR004245">
    <property type="entry name" value="DUF229"/>
</dbReference>
<keyword evidence="1" id="KW-0812">Transmembrane</keyword>
<protein>
    <submittedName>
        <fullName evidence="2">Uncharacterized protein</fullName>
    </submittedName>
</protein>
<dbReference type="PANTHER" id="PTHR10974">
    <property type="entry name" value="FI08016P-RELATED"/>
    <property type="match status" value="1"/>
</dbReference>
<accession>A0A238BHW1</accession>
<evidence type="ECO:0000256" key="1">
    <source>
        <dbReference type="SAM" id="Phobius"/>
    </source>
</evidence>
<sequence>MHRSTNKKFQCKFIKLLLFQRNLMNSKATKCLVVISAFVIGLSLLLFHSYLFTFNSQIIIRQPLASFLKMGISFEKDNIKKCHLIDLDPWNPEILSYLYPDWNPWYQCHVTRIMHTELKNGALRMLDNTTSECNYRCLYKDGEKNFKGGKWIKLKKNATFYETCDFIETHCRKGITTTFRYIHAQVIRPRQKIFQKEDNLHPGVFIFVLDSTSSSSGIRTIMKTNQVLRQLYDATTFYYHNKVGINSRPNAFAIFSGTRITELYTSHFSGKKDSEYPNSCEHGVKMNETVTYDFINQSYASIMAEDWPSMLTWPNCKGFHKAPTDHYGSALVLRPDEEEVKKDFDTHFYEGECHECYHKIMDFLDKFLNEYKGISKFVLLWLTILTHDSASGLYRADKVVVPQYLRSNEQLMLNLKKNSRRHTSHYDIYATLYDIARYARKESFQKWDEHDFSKEFGKIRGGIRARSILRPIQYDRTCEEMEIPDEYCICEKKWYKIDDIRNENVTKAAQFIIDKINDYLKEKHVDEICERLYLKEVVSAESITEQPLLKIVVKASPSEGKYEAQLLKKDDYFQMITRIMRVNRYGNQSHCVQDEDIRPLCYCRQQRQE</sequence>
<proteinExistence type="predicted"/>
<feature type="transmembrane region" description="Helical" evidence="1">
    <location>
        <begin position="31"/>
        <end position="52"/>
    </location>
</feature>
<evidence type="ECO:0000313" key="3">
    <source>
        <dbReference type="Proteomes" id="UP000242913"/>
    </source>
</evidence>
<keyword evidence="3" id="KW-1185">Reference proteome</keyword>
<keyword evidence="1" id="KW-1133">Transmembrane helix</keyword>
<dbReference type="GO" id="GO:0005615">
    <property type="term" value="C:extracellular space"/>
    <property type="evidence" value="ECO:0007669"/>
    <property type="project" value="TreeGrafter"/>
</dbReference>
<dbReference type="Pfam" id="PF02995">
    <property type="entry name" value="DUF229"/>
    <property type="match status" value="1"/>
</dbReference>
<gene>
    <name evidence="2" type="ORF">X798_07959</name>
</gene>
<dbReference type="OrthoDB" id="5862419at2759"/>
<evidence type="ECO:0000313" key="2">
    <source>
        <dbReference type="EMBL" id="OZC05067.1"/>
    </source>
</evidence>
<dbReference type="PANTHER" id="PTHR10974:SF75">
    <property type="entry name" value="SULFATASE DOMAIN-CONTAINING PROTEIN"/>
    <property type="match status" value="1"/>
</dbReference>
<keyword evidence="1" id="KW-0472">Membrane</keyword>